<name>A0A938XAZ4_9CLOT</name>
<proteinExistence type="predicted"/>
<accession>A0A938XAZ4</accession>
<sequence length="160" mass="18493">MVILTPDTKTCMSALLLTDSFDPYSFIEGEITTFAVFKVDGYLKKEFFEEAPSRAYSLWQDVRSYFFSIIKGKRTPLNFCLIFALSAGETEAFLREEHLDFSPEEVQGLFLNFRFDGDRLTCTTGVSTSRFTLDKSLEHAWDKRAQALFDHLHIPFEIQM</sequence>
<dbReference type="InterPro" id="IPR043779">
    <property type="entry name" value="DUF5721"/>
</dbReference>
<evidence type="ECO:0000313" key="1">
    <source>
        <dbReference type="EMBL" id="MBM6948494.1"/>
    </source>
</evidence>
<comment type="caution">
    <text evidence="1">The sequence shown here is derived from an EMBL/GenBank/DDBJ whole genome shotgun (WGS) entry which is preliminary data.</text>
</comment>
<organism evidence="1 2">
    <name type="scientific">Mordavella massiliensis</name>
    <dbReference type="NCBI Taxonomy" id="1871024"/>
    <lineage>
        <taxon>Bacteria</taxon>
        <taxon>Bacillati</taxon>
        <taxon>Bacillota</taxon>
        <taxon>Clostridia</taxon>
        <taxon>Eubacteriales</taxon>
        <taxon>Clostridiaceae</taxon>
        <taxon>Mordavella</taxon>
    </lineage>
</organism>
<dbReference type="AlphaFoldDB" id="A0A938XAZ4"/>
<reference evidence="1" key="2">
    <citation type="journal article" date="2021" name="Sci. Rep.">
        <title>The distribution of antibiotic resistance genes in chicken gut microbiota commensals.</title>
        <authorList>
            <person name="Juricova H."/>
            <person name="Matiasovicova J."/>
            <person name="Kubasova T."/>
            <person name="Cejkova D."/>
            <person name="Rychlik I."/>
        </authorList>
    </citation>
    <scope>NUCLEOTIDE SEQUENCE</scope>
    <source>
        <strain evidence="1">An582</strain>
    </source>
</reference>
<evidence type="ECO:0000313" key="2">
    <source>
        <dbReference type="Proteomes" id="UP000705508"/>
    </source>
</evidence>
<dbReference type="Pfam" id="PF18988">
    <property type="entry name" value="DUF5721"/>
    <property type="match status" value="1"/>
</dbReference>
<protein>
    <submittedName>
        <fullName evidence="1">Uncharacterized protein</fullName>
    </submittedName>
</protein>
<reference evidence="1" key="1">
    <citation type="submission" date="2020-08" db="EMBL/GenBank/DDBJ databases">
        <authorList>
            <person name="Cejkova D."/>
            <person name="Kubasova T."/>
            <person name="Jahodarova E."/>
            <person name="Rychlik I."/>
        </authorList>
    </citation>
    <scope>NUCLEOTIDE SEQUENCE</scope>
    <source>
        <strain evidence="1">An582</strain>
    </source>
</reference>
<dbReference type="RefSeq" id="WP_204906507.1">
    <property type="nucleotide sequence ID" value="NZ_JACJKS010000008.1"/>
</dbReference>
<gene>
    <name evidence="1" type="ORF">H6A20_07455</name>
</gene>
<dbReference type="Proteomes" id="UP000705508">
    <property type="component" value="Unassembled WGS sequence"/>
</dbReference>
<dbReference type="EMBL" id="JACJKS010000008">
    <property type="protein sequence ID" value="MBM6948494.1"/>
    <property type="molecule type" value="Genomic_DNA"/>
</dbReference>